<proteinExistence type="predicted"/>
<gene>
    <name evidence="2" type="ORF">GWI33_017691</name>
</gene>
<evidence type="ECO:0008006" key="4">
    <source>
        <dbReference type="Google" id="ProtNLM"/>
    </source>
</evidence>
<evidence type="ECO:0000256" key="1">
    <source>
        <dbReference type="SAM" id="Phobius"/>
    </source>
</evidence>
<protein>
    <recommendedName>
        <fullName evidence="4">ZP domain-containing protein</fullName>
    </recommendedName>
</protein>
<feature type="transmembrane region" description="Helical" evidence="1">
    <location>
        <begin position="461"/>
        <end position="484"/>
    </location>
</feature>
<evidence type="ECO:0000313" key="2">
    <source>
        <dbReference type="EMBL" id="KAF7269234.1"/>
    </source>
</evidence>
<keyword evidence="1" id="KW-0472">Membrane</keyword>
<comment type="caution">
    <text evidence="2">The sequence shown here is derived from an EMBL/GenBank/DDBJ whole genome shotgun (WGS) entry which is preliminary data.</text>
</comment>
<accession>A0A834M8T5</accession>
<keyword evidence="1" id="KW-1133">Transmembrane helix</keyword>
<dbReference type="PANTHER" id="PTHR39959">
    <property type="entry name" value="RE44287P-RELATED"/>
    <property type="match status" value="1"/>
</dbReference>
<dbReference type="EMBL" id="JAACXV010014245">
    <property type="protein sequence ID" value="KAF7269234.1"/>
    <property type="molecule type" value="Genomic_DNA"/>
</dbReference>
<keyword evidence="3" id="KW-1185">Reference proteome</keyword>
<sequence length="490" mass="54601">MAFPFRNIFFVFNFVYVFGDISSFYGGYSYPRPPNPPPVSLDEPSPSPPIYIPPIFSDEPTPVTPSNDYLPPVPTSGYLPPVNNDIFPPPLPPLVSNDDSVVVPALSPSDTAPYPPSSSYLPPQFRMDHLSCVHGSRFRAIFRMEGYSQQYPVVEDATGECIEHIGRNKYKMEMNSFEALVKCGVKRCARNLLKAAEEKGSGNMCAMIRIPAVRGLRLPEDKLVTLMCTPQERMISKTSHVKLGSNKIFAGVRARSNPDVVASGGSQNDLKTRITIYRKRPGTNVFDQPVQSNAIIHLGEDLLLKASVNDGDGWKYSDIGPVVITGLQSQKSALLVNENGCRNNLMKSVCPNQPQRISPLTTDLHFRAFLFQESPEGDEMVVSVKMQGCIHPEDCSKSTRCNDKIEGRSKRSASIFHEKSPKNSSGEVEDWESRLVFRVEPYISRDKLKNTRTVVVKDETYLYIVLAALCLSVLGLIVLTYRLCTRQNKL</sequence>
<keyword evidence="1" id="KW-0812">Transmembrane</keyword>
<dbReference type="AlphaFoldDB" id="A0A834M8T5"/>
<organism evidence="2 3">
    <name type="scientific">Rhynchophorus ferrugineus</name>
    <name type="common">Red palm weevil</name>
    <name type="synonym">Curculio ferrugineus</name>
    <dbReference type="NCBI Taxonomy" id="354439"/>
    <lineage>
        <taxon>Eukaryota</taxon>
        <taxon>Metazoa</taxon>
        <taxon>Ecdysozoa</taxon>
        <taxon>Arthropoda</taxon>
        <taxon>Hexapoda</taxon>
        <taxon>Insecta</taxon>
        <taxon>Pterygota</taxon>
        <taxon>Neoptera</taxon>
        <taxon>Endopterygota</taxon>
        <taxon>Coleoptera</taxon>
        <taxon>Polyphaga</taxon>
        <taxon>Cucujiformia</taxon>
        <taxon>Curculionidae</taxon>
        <taxon>Dryophthorinae</taxon>
        <taxon>Rhynchophorus</taxon>
    </lineage>
</organism>
<reference evidence="2" key="1">
    <citation type="submission" date="2020-08" db="EMBL/GenBank/DDBJ databases">
        <title>Genome sequencing and assembly of the red palm weevil Rhynchophorus ferrugineus.</title>
        <authorList>
            <person name="Dias G.B."/>
            <person name="Bergman C.M."/>
            <person name="Manee M."/>
        </authorList>
    </citation>
    <scope>NUCLEOTIDE SEQUENCE</scope>
    <source>
        <strain evidence="2">AA-2017</strain>
        <tissue evidence="2">Whole larva</tissue>
    </source>
</reference>
<dbReference type="OrthoDB" id="6757328at2759"/>
<dbReference type="Proteomes" id="UP000625711">
    <property type="component" value="Unassembled WGS sequence"/>
</dbReference>
<name>A0A834M8T5_RHYFE</name>
<evidence type="ECO:0000313" key="3">
    <source>
        <dbReference type="Proteomes" id="UP000625711"/>
    </source>
</evidence>
<dbReference type="PANTHER" id="PTHR39959:SF2">
    <property type="entry name" value="RE44287P"/>
    <property type="match status" value="1"/>
</dbReference>